<keyword evidence="2" id="KW-1133">Transmembrane helix</keyword>
<evidence type="ECO:0000256" key="2">
    <source>
        <dbReference type="SAM" id="Phobius"/>
    </source>
</evidence>
<proteinExistence type="predicted"/>
<sequence length="93" mass="8994">MVPPLLATAAVAILLILAGTRGQRPGRVLLGGALLTAAALATLVLVLPLALGIAAGWVVASIGVGLSAAGASIARRAPTPAPRRSRPSSAATA</sequence>
<gene>
    <name evidence="3" type="ORF">SK069_12945</name>
</gene>
<evidence type="ECO:0000313" key="4">
    <source>
        <dbReference type="Proteomes" id="UP001277761"/>
    </source>
</evidence>
<keyword evidence="4" id="KW-1185">Reference proteome</keyword>
<comment type="caution">
    <text evidence="3">The sequence shown here is derived from an EMBL/GenBank/DDBJ whole genome shotgun (WGS) entry which is preliminary data.</text>
</comment>
<name>A0ABU4VNJ3_9ACTN</name>
<feature type="region of interest" description="Disordered" evidence="1">
    <location>
        <begin position="73"/>
        <end position="93"/>
    </location>
</feature>
<evidence type="ECO:0000313" key="3">
    <source>
        <dbReference type="EMBL" id="MDX8152506.1"/>
    </source>
</evidence>
<dbReference type="Proteomes" id="UP001277761">
    <property type="component" value="Unassembled WGS sequence"/>
</dbReference>
<dbReference type="RefSeq" id="WP_319954662.1">
    <property type="nucleotide sequence ID" value="NZ_JAXAVX010000006.1"/>
</dbReference>
<keyword evidence="2" id="KW-0812">Transmembrane</keyword>
<organism evidence="3 4">
    <name type="scientific">Patulibacter brassicae</name>
    <dbReference type="NCBI Taxonomy" id="1705717"/>
    <lineage>
        <taxon>Bacteria</taxon>
        <taxon>Bacillati</taxon>
        <taxon>Actinomycetota</taxon>
        <taxon>Thermoleophilia</taxon>
        <taxon>Solirubrobacterales</taxon>
        <taxon>Patulibacteraceae</taxon>
        <taxon>Patulibacter</taxon>
    </lineage>
</organism>
<protein>
    <submittedName>
        <fullName evidence="3">Uncharacterized protein</fullName>
    </submittedName>
</protein>
<feature type="transmembrane region" description="Helical" evidence="2">
    <location>
        <begin position="38"/>
        <end position="66"/>
    </location>
</feature>
<accession>A0ABU4VNJ3</accession>
<keyword evidence="2" id="KW-0472">Membrane</keyword>
<reference evidence="3 4" key="1">
    <citation type="submission" date="2023-11" db="EMBL/GenBank/DDBJ databases">
        <authorList>
            <person name="Xu M."/>
            <person name="Jiang T."/>
        </authorList>
    </citation>
    <scope>NUCLEOTIDE SEQUENCE [LARGE SCALE GENOMIC DNA]</scope>
    <source>
        <strain evidence="3 4">SD</strain>
    </source>
</reference>
<evidence type="ECO:0000256" key="1">
    <source>
        <dbReference type="SAM" id="MobiDB-lite"/>
    </source>
</evidence>
<dbReference type="EMBL" id="JAXAVX010000006">
    <property type="protein sequence ID" value="MDX8152506.1"/>
    <property type="molecule type" value="Genomic_DNA"/>
</dbReference>